<dbReference type="InterPro" id="IPR023631">
    <property type="entry name" value="Amidase_dom"/>
</dbReference>
<dbReference type="NCBIfam" id="NF004816">
    <property type="entry name" value="PRK06170.1"/>
    <property type="match status" value="1"/>
</dbReference>
<gene>
    <name evidence="2" type="ORF">METZ01_LOCUS187757</name>
</gene>
<feature type="domain" description="Amidase" evidence="1">
    <location>
        <begin position="25"/>
        <end position="442"/>
    </location>
</feature>
<accession>A0A382DB96</accession>
<dbReference type="EMBL" id="UINC01038217">
    <property type="protein sequence ID" value="SVB34903.1"/>
    <property type="molecule type" value="Genomic_DNA"/>
</dbReference>
<evidence type="ECO:0000313" key="2">
    <source>
        <dbReference type="EMBL" id="SVB34903.1"/>
    </source>
</evidence>
<dbReference type="InterPro" id="IPR036928">
    <property type="entry name" value="AS_sf"/>
</dbReference>
<dbReference type="GO" id="GO:0012505">
    <property type="term" value="C:endomembrane system"/>
    <property type="evidence" value="ECO:0007669"/>
    <property type="project" value="TreeGrafter"/>
</dbReference>
<reference evidence="2" key="1">
    <citation type="submission" date="2018-05" db="EMBL/GenBank/DDBJ databases">
        <authorList>
            <person name="Lanie J.A."/>
            <person name="Ng W.-L."/>
            <person name="Kazmierczak K.M."/>
            <person name="Andrzejewski T.M."/>
            <person name="Davidsen T.M."/>
            <person name="Wayne K.J."/>
            <person name="Tettelin H."/>
            <person name="Glass J.I."/>
            <person name="Rusch D."/>
            <person name="Podicherti R."/>
            <person name="Tsui H.-C.T."/>
            <person name="Winkler M.E."/>
        </authorList>
    </citation>
    <scope>NUCLEOTIDE SEQUENCE</scope>
</reference>
<feature type="non-terminal residue" evidence="2">
    <location>
        <position position="445"/>
    </location>
</feature>
<dbReference type="PANTHER" id="PTHR43372:SF4">
    <property type="entry name" value="FATTY-ACID AMIDE HYDROLASE 2"/>
    <property type="match status" value="1"/>
</dbReference>
<dbReference type="SUPFAM" id="SSF75304">
    <property type="entry name" value="Amidase signature (AS) enzymes"/>
    <property type="match status" value="1"/>
</dbReference>
<dbReference type="AlphaFoldDB" id="A0A382DB96"/>
<protein>
    <recommendedName>
        <fullName evidence="1">Amidase domain-containing protein</fullName>
    </recommendedName>
</protein>
<name>A0A382DB96_9ZZZZ</name>
<dbReference type="Pfam" id="PF01425">
    <property type="entry name" value="Amidase"/>
    <property type="match status" value="1"/>
</dbReference>
<dbReference type="Gene3D" id="3.90.1300.10">
    <property type="entry name" value="Amidase signature (AS) domain"/>
    <property type="match status" value="1"/>
</dbReference>
<sequence length="445" mass="48172">MSQLHFATATELASKIKRREISAAELLDHFLGRVEKYNPRLNAIIWMDVEGAKARAKAADEALVRGEDWGPLHGLPMTIKESFNLAGSPTTWGRPELKDNIPDSNAVLVDRLLAAGANIFGKTNVPINLADWQSFNEIYGTTNNPWDLSLTPGGSSGGSAAALAAGLTGLDAGSDIGGSIRNPAHYCGVFGHKPTYGIVPGDGQALPGVFSRPDIAVVGPLARSAEDLALSLDIVAGPDHFAAAGWRLQLPPPRRKALKDFKVAVMLSDPAAEVEQSYQDCLQGVADALARAGATVSDTARPDIDTARAFELFILLLRAATSRRATEEQQDYFRQVAADTKIDGHSYLSRMARGVLLQHRDWLGLDNERAIMRHAWSEFFQDWDILLCPAAVSAARPHDQAGERHDRTITVNGQQQYGVDQMFWAGYPNMVYLPSTVAPAGQSPE</sequence>
<organism evidence="2">
    <name type="scientific">marine metagenome</name>
    <dbReference type="NCBI Taxonomy" id="408172"/>
    <lineage>
        <taxon>unclassified sequences</taxon>
        <taxon>metagenomes</taxon>
        <taxon>ecological metagenomes</taxon>
    </lineage>
</organism>
<dbReference type="InterPro" id="IPR052739">
    <property type="entry name" value="FAAH2"/>
</dbReference>
<proteinExistence type="predicted"/>
<dbReference type="PANTHER" id="PTHR43372">
    <property type="entry name" value="FATTY-ACID AMIDE HYDROLASE"/>
    <property type="match status" value="1"/>
</dbReference>
<evidence type="ECO:0000259" key="1">
    <source>
        <dbReference type="Pfam" id="PF01425"/>
    </source>
</evidence>